<dbReference type="Pfam" id="PF08618">
    <property type="entry name" value="Opi1"/>
    <property type="match status" value="1"/>
</dbReference>
<dbReference type="GO" id="GO:0008654">
    <property type="term" value="P:phospholipid biosynthetic process"/>
    <property type="evidence" value="ECO:0007669"/>
    <property type="project" value="TreeGrafter"/>
</dbReference>
<dbReference type="EMBL" id="JAEPRC010000268">
    <property type="protein sequence ID" value="KAG2201920.1"/>
    <property type="molecule type" value="Genomic_DNA"/>
</dbReference>
<evidence type="ECO:0008006" key="4">
    <source>
        <dbReference type="Google" id="ProtNLM"/>
    </source>
</evidence>
<feature type="region of interest" description="Disordered" evidence="1">
    <location>
        <begin position="178"/>
        <end position="203"/>
    </location>
</feature>
<sequence length="296" mass="32552">MDYRQRKNHKAISRSTSPARSIAAPYSTHHLHPTTSGTAAPPTVSRWQQLVMGAGSAAGTTAAVISEDSMKCLKYCLSWLKYAIQHIEQQMSVLKNYLVSIATTKSSLTLTVNNNTNNRSVLSGIKKDIVETLRKVVEVITKYAGASLPSQSRQSVRGFILNLPGKWASLNDIRSTTNSPAGSPMLGPRSTTSSSSFSSVSSFNDTKQEEAAVRLLEFGQESVDMLNSVSTVFSDTVDRAEIWIDRLKMVPGMNNSNTTTASRNNDIDMEGIRLPPIRTLDVPNNSFDHHIKYEQR</sequence>
<dbReference type="PANTHER" id="PTHR38406:SF1">
    <property type="entry name" value="TRANSCRIPTIONAL REPRESSOR OPI1"/>
    <property type="match status" value="1"/>
</dbReference>
<comment type="caution">
    <text evidence="2">The sequence shown here is derived from an EMBL/GenBank/DDBJ whole genome shotgun (WGS) entry which is preliminary data.</text>
</comment>
<dbReference type="OrthoDB" id="2441642at2759"/>
<name>A0A8H7UZV1_9FUNG</name>
<gene>
    <name evidence="2" type="ORF">INT46_000510</name>
</gene>
<dbReference type="Proteomes" id="UP000650833">
    <property type="component" value="Unassembled WGS sequence"/>
</dbReference>
<feature type="compositionally biased region" description="Low complexity" evidence="1">
    <location>
        <begin position="190"/>
        <end position="203"/>
    </location>
</feature>
<dbReference type="GO" id="GO:0005634">
    <property type="term" value="C:nucleus"/>
    <property type="evidence" value="ECO:0007669"/>
    <property type="project" value="TreeGrafter"/>
</dbReference>
<evidence type="ECO:0000313" key="3">
    <source>
        <dbReference type="Proteomes" id="UP000650833"/>
    </source>
</evidence>
<feature type="region of interest" description="Disordered" evidence="1">
    <location>
        <begin position="1"/>
        <end position="20"/>
    </location>
</feature>
<evidence type="ECO:0000256" key="1">
    <source>
        <dbReference type="SAM" id="MobiDB-lite"/>
    </source>
</evidence>
<dbReference type="GO" id="GO:0006357">
    <property type="term" value="P:regulation of transcription by RNA polymerase II"/>
    <property type="evidence" value="ECO:0007669"/>
    <property type="project" value="TreeGrafter"/>
</dbReference>
<dbReference type="PANTHER" id="PTHR38406">
    <property type="entry name" value="TRANSCRIPTIONAL REPRESSOR OPI1"/>
    <property type="match status" value="1"/>
</dbReference>
<dbReference type="GO" id="GO:0030968">
    <property type="term" value="P:endoplasmic reticulum unfolded protein response"/>
    <property type="evidence" value="ECO:0007669"/>
    <property type="project" value="TreeGrafter"/>
</dbReference>
<evidence type="ECO:0000313" key="2">
    <source>
        <dbReference type="EMBL" id="KAG2201920.1"/>
    </source>
</evidence>
<reference evidence="2" key="1">
    <citation type="submission" date="2020-12" db="EMBL/GenBank/DDBJ databases">
        <title>Metabolic potential, ecology and presence of endohyphal bacteria is reflected in genomic diversity of Mucoromycotina.</title>
        <authorList>
            <person name="Muszewska A."/>
            <person name="Okrasinska A."/>
            <person name="Steczkiewicz K."/>
            <person name="Drgas O."/>
            <person name="Orlowska M."/>
            <person name="Perlinska-Lenart U."/>
            <person name="Aleksandrzak-Piekarczyk T."/>
            <person name="Szatraj K."/>
            <person name="Zielenkiewicz U."/>
            <person name="Pilsyk S."/>
            <person name="Malc E."/>
            <person name="Mieczkowski P."/>
            <person name="Kruszewska J.S."/>
            <person name="Biernat P."/>
            <person name="Pawlowska J."/>
        </authorList>
    </citation>
    <scope>NUCLEOTIDE SEQUENCE</scope>
    <source>
        <strain evidence="2">CBS 226.32</strain>
    </source>
</reference>
<dbReference type="InterPro" id="IPR013927">
    <property type="entry name" value="TF_Opi1_Ccg-8"/>
</dbReference>
<protein>
    <recommendedName>
        <fullName evidence="4">Transcription factor Opi1-domain-containing protein</fullName>
    </recommendedName>
</protein>
<organism evidence="2 3">
    <name type="scientific">Mucor plumbeus</name>
    <dbReference type="NCBI Taxonomy" id="97098"/>
    <lineage>
        <taxon>Eukaryota</taxon>
        <taxon>Fungi</taxon>
        <taxon>Fungi incertae sedis</taxon>
        <taxon>Mucoromycota</taxon>
        <taxon>Mucoromycotina</taxon>
        <taxon>Mucoromycetes</taxon>
        <taxon>Mucorales</taxon>
        <taxon>Mucorineae</taxon>
        <taxon>Mucoraceae</taxon>
        <taxon>Mucor</taxon>
    </lineage>
</organism>
<dbReference type="GO" id="GO:0003714">
    <property type="term" value="F:transcription corepressor activity"/>
    <property type="evidence" value="ECO:0007669"/>
    <property type="project" value="InterPro"/>
</dbReference>
<feature type="compositionally biased region" description="Basic residues" evidence="1">
    <location>
        <begin position="1"/>
        <end position="12"/>
    </location>
</feature>
<dbReference type="AlphaFoldDB" id="A0A8H7UZV1"/>
<keyword evidence="3" id="KW-1185">Reference proteome</keyword>
<accession>A0A8H7UZV1</accession>
<proteinExistence type="predicted"/>
<dbReference type="GO" id="GO:0005783">
    <property type="term" value="C:endoplasmic reticulum"/>
    <property type="evidence" value="ECO:0007669"/>
    <property type="project" value="TreeGrafter"/>
</dbReference>